<dbReference type="RefSeq" id="WP_222975013.1">
    <property type="nucleotide sequence ID" value="NZ_JAINVZ010000003.1"/>
</dbReference>
<accession>A0ABS7QPC3</accession>
<gene>
    <name evidence="2" type="ORF">K7472_06735</name>
</gene>
<evidence type="ECO:0000256" key="1">
    <source>
        <dbReference type="SAM" id="MobiDB-lite"/>
    </source>
</evidence>
<organism evidence="2 3">
    <name type="scientific">Streptantibioticus parmotrematis</name>
    <dbReference type="NCBI Taxonomy" id="2873249"/>
    <lineage>
        <taxon>Bacteria</taxon>
        <taxon>Bacillati</taxon>
        <taxon>Actinomycetota</taxon>
        <taxon>Actinomycetes</taxon>
        <taxon>Kitasatosporales</taxon>
        <taxon>Streptomycetaceae</taxon>
        <taxon>Streptantibioticus</taxon>
    </lineage>
</organism>
<comment type="caution">
    <text evidence="2">The sequence shown here is derived from an EMBL/GenBank/DDBJ whole genome shotgun (WGS) entry which is preliminary data.</text>
</comment>
<dbReference type="Proteomes" id="UP001198565">
    <property type="component" value="Unassembled WGS sequence"/>
</dbReference>
<protein>
    <submittedName>
        <fullName evidence="2">DUF742 domain-containing protein</fullName>
    </submittedName>
</protein>
<dbReference type="EMBL" id="JAINVZ010000003">
    <property type="protein sequence ID" value="MBY8884539.1"/>
    <property type="molecule type" value="Genomic_DNA"/>
</dbReference>
<keyword evidence="3" id="KW-1185">Reference proteome</keyword>
<proteinExistence type="predicted"/>
<evidence type="ECO:0000313" key="2">
    <source>
        <dbReference type="EMBL" id="MBY8884539.1"/>
    </source>
</evidence>
<dbReference type="PANTHER" id="PTHR36221">
    <property type="entry name" value="DUF742 DOMAIN-CONTAINING PROTEIN"/>
    <property type="match status" value="1"/>
</dbReference>
<evidence type="ECO:0000313" key="3">
    <source>
        <dbReference type="Proteomes" id="UP001198565"/>
    </source>
</evidence>
<name>A0ABS7QPC3_9ACTN</name>
<dbReference type="InterPro" id="IPR007995">
    <property type="entry name" value="DUF742"/>
</dbReference>
<reference evidence="2 3" key="1">
    <citation type="submission" date="2021-08" db="EMBL/GenBank/DDBJ databases">
        <title>Streptomyces sp. PTM05 isolated from lichen.</title>
        <authorList>
            <person name="Somphong A."/>
            <person name="Phongsopitanun W."/>
            <person name="Tanasupawat S."/>
        </authorList>
    </citation>
    <scope>NUCLEOTIDE SEQUENCE [LARGE SCALE GENOMIC DNA]</scope>
    <source>
        <strain evidence="2 3">Ptm05</strain>
    </source>
</reference>
<feature type="region of interest" description="Disordered" evidence="1">
    <location>
        <begin position="1"/>
        <end position="26"/>
    </location>
</feature>
<dbReference type="PANTHER" id="PTHR36221:SF1">
    <property type="entry name" value="DUF742 DOMAIN-CONTAINING PROTEIN"/>
    <property type="match status" value="1"/>
</dbReference>
<sequence length="119" mass="12930">MSESDQAWESGEPERPYVVTRGRSGADDKAPLDLVTLIVSRSVPAPGMEPEQSNVLRLCRSPLSVAEISAYLHLPVSMVSVLVHDLLAEDRVEARSLVPPAQLPDPAIIEAVMYGLQKL</sequence>
<dbReference type="Pfam" id="PF05331">
    <property type="entry name" value="DUF742"/>
    <property type="match status" value="1"/>
</dbReference>